<dbReference type="PANTHER" id="PTHR46072">
    <property type="entry name" value="AMIDASE-RELATED-RELATED"/>
    <property type="match status" value="1"/>
</dbReference>
<accession>A0A1Y2AM99</accession>
<evidence type="ECO:0000259" key="6">
    <source>
        <dbReference type="Pfam" id="PF01425"/>
    </source>
</evidence>
<keyword evidence="8" id="KW-1185">Reference proteome</keyword>
<evidence type="ECO:0000313" key="7">
    <source>
        <dbReference type="EMBL" id="ORY23703.1"/>
    </source>
</evidence>
<evidence type="ECO:0000256" key="1">
    <source>
        <dbReference type="ARBA" id="ARBA00001311"/>
    </source>
</evidence>
<sequence length="496" mass="53200">MNATLRPSADVYPLPQNVSNLVSTCGILAPREVEIVSLDATGLRDLIANTVFTAVEVTVAFSKAAAVAHQATNCLTNFLPQEALDRAKWLDAEFTRTGQPVGPLHGVPVSIKDTVGLVGTDSNCGFVSWIGKNIATKDATLVSILLKAGAVIIAKTTLPQTVMHLETDSFLGPTVNPYNTTLTSGGSSGGEGALIASGASVLGIGTDIGGSVRCPAAHCGIFGFKPTVGRLPRGGNKGLMVIQETILGTAGPMARSHRDLELFISVILAAKPWELEIFCVRMPWRAEGIVWKGGKTPRIAVDKLSRAGLVVVECTPWKAKESWELISSLYWTDGGARVKTALEESGEPMLPLTEWILSQNAKPRTGEEIMQLNVKRELFRQAWHEYFQSTGVDVVLCPPSAGPAPVLGTSRYWTYTAFWNLVDAPSGIFPTGLSVGLEDVADQPRDFLSEQDKEITEQYSPEKFIDAPLSLQVAGPRWADESVMSAMGIISDIVRA</sequence>
<dbReference type="PROSITE" id="PS00571">
    <property type="entry name" value="AMIDASES"/>
    <property type="match status" value="1"/>
</dbReference>
<comment type="similarity">
    <text evidence="2">Belongs to the amidase family.</text>
</comment>
<dbReference type="AlphaFoldDB" id="A0A1Y2AM99"/>
<gene>
    <name evidence="7" type="ORF">BCR39DRAFT_582753</name>
</gene>
<feature type="active site" description="Charge relay system" evidence="5">
    <location>
        <position position="187"/>
    </location>
</feature>
<feature type="domain" description="Amidase" evidence="6">
    <location>
        <begin position="56"/>
        <end position="274"/>
    </location>
</feature>
<dbReference type="Pfam" id="PF01425">
    <property type="entry name" value="Amidase"/>
    <property type="match status" value="2"/>
</dbReference>
<dbReference type="PANTHER" id="PTHR46072:SF4">
    <property type="entry name" value="AMIDASE C550.07-RELATED"/>
    <property type="match status" value="1"/>
</dbReference>
<evidence type="ECO:0000256" key="2">
    <source>
        <dbReference type="ARBA" id="ARBA00009199"/>
    </source>
</evidence>
<evidence type="ECO:0000256" key="3">
    <source>
        <dbReference type="ARBA" id="ARBA00012922"/>
    </source>
</evidence>
<dbReference type="OrthoDB" id="6428749at2759"/>
<dbReference type="Gene3D" id="3.90.1300.10">
    <property type="entry name" value="Amidase signature (AS) domain"/>
    <property type="match status" value="1"/>
</dbReference>
<keyword evidence="4" id="KW-0378">Hydrolase</keyword>
<dbReference type="GO" id="GO:0004040">
    <property type="term" value="F:amidase activity"/>
    <property type="evidence" value="ECO:0007669"/>
    <property type="project" value="UniProtKB-EC"/>
</dbReference>
<evidence type="ECO:0000256" key="4">
    <source>
        <dbReference type="ARBA" id="ARBA00022801"/>
    </source>
</evidence>
<name>A0A1Y2AM99_9TREE</name>
<dbReference type="EMBL" id="MCFC01000076">
    <property type="protein sequence ID" value="ORY23703.1"/>
    <property type="molecule type" value="Genomic_DNA"/>
</dbReference>
<feature type="domain" description="Amidase" evidence="6">
    <location>
        <begin position="300"/>
        <end position="483"/>
    </location>
</feature>
<feature type="active site" description="Charge relay system" evidence="5">
    <location>
        <position position="112"/>
    </location>
</feature>
<dbReference type="InParanoid" id="A0A1Y2AM99"/>
<reference evidence="7 8" key="1">
    <citation type="submission" date="2016-07" db="EMBL/GenBank/DDBJ databases">
        <title>Pervasive Adenine N6-methylation of Active Genes in Fungi.</title>
        <authorList>
            <consortium name="DOE Joint Genome Institute"/>
            <person name="Mondo S.J."/>
            <person name="Dannebaum R.O."/>
            <person name="Kuo R.C."/>
            <person name="Labutti K."/>
            <person name="Haridas S."/>
            <person name="Kuo A."/>
            <person name="Salamov A."/>
            <person name="Ahrendt S.R."/>
            <person name="Lipzen A."/>
            <person name="Sullivan W."/>
            <person name="Andreopoulos W.B."/>
            <person name="Clum A."/>
            <person name="Lindquist E."/>
            <person name="Daum C."/>
            <person name="Ramamoorthy G.K."/>
            <person name="Gryganskyi A."/>
            <person name="Culley D."/>
            <person name="Magnuson J.K."/>
            <person name="James T.Y."/>
            <person name="O'Malley M.A."/>
            <person name="Stajich J.E."/>
            <person name="Spatafora J.W."/>
            <person name="Visel A."/>
            <person name="Grigoriev I.V."/>
        </authorList>
    </citation>
    <scope>NUCLEOTIDE SEQUENCE [LARGE SCALE GENOMIC DNA]</scope>
    <source>
        <strain evidence="7 8">68-887.2</strain>
    </source>
</reference>
<dbReference type="PIRSF" id="PIRSF001221">
    <property type="entry name" value="Amidase_fungi"/>
    <property type="match status" value="1"/>
</dbReference>
<protein>
    <recommendedName>
        <fullName evidence="3">amidase</fullName>
        <ecNumber evidence="3">3.5.1.4</ecNumber>
    </recommendedName>
</protein>
<evidence type="ECO:0000256" key="5">
    <source>
        <dbReference type="PIRSR" id="PIRSR001221-1"/>
    </source>
</evidence>
<dbReference type="STRING" id="71784.A0A1Y2AM99"/>
<evidence type="ECO:0000313" key="8">
    <source>
        <dbReference type="Proteomes" id="UP000193986"/>
    </source>
</evidence>
<dbReference type="SUPFAM" id="SSF75304">
    <property type="entry name" value="Amidase signature (AS) enzymes"/>
    <property type="match status" value="1"/>
</dbReference>
<comment type="caution">
    <text evidence="7">The sequence shown here is derived from an EMBL/GenBank/DDBJ whole genome shotgun (WGS) entry which is preliminary data.</text>
</comment>
<dbReference type="InterPro" id="IPR036928">
    <property type="entry name" value="AS_sf"/>
</dbReference>
<dbReference type="EC" id="3.5.1.4" evidence="3"/>
<organism evidence="7 8">
    <name type="scientific">Naematelia encephala</name>
    <dbReference type="NCBI Taxonomy" id="71784"/>
    <lineage>
        <taxon>Eukaryota</taxon>
        <taxon>Fungi</taxon>
        <taxon>Dikarya</taxon>
        <taxon>Basidiomycota</taxon>
        <taxon>Agaricomycotina</taxon>
        <taxon>Tremellomycetes</taxon>
        <taxon>Tremellales</taxon>
        <taxon>Naemateliaceae</taxon>
        <taxon>Naematelia</taxon>
    </lineage>
</organism>
<dbReference type="InterPro" id="IPR020556">
    <property type="entry name" value="Amidase_CS"/>
</dbReference>
<dbReference type="InterPro" id="IPR023631">
    <property type="entry name" value="Amidase_dom"/>
</dbReference>
<dbReference type="Proteomes" id="UP000193986">
    <property type="component" value="Unassembled WGS sequence"/>
</dbReference>
<proteinExistence type="inferred from homology"/>
<feature type="active site" description="Acyl-ester intermediate" evidence="5">
    <location>
        <position position="211"/>
    </location>
</feature>
<comment type="catalytic activity">
    <reaction evidence="1">
        <text>a monocarboxylic acid amide + H2O = a monocarboxylate + NH4(+)</text>
        <dbReference type="Rhea" id="RHEA:12020"/>
        <dbReference type="ChEBI" id="CHEBI:15377"/>
        <dbReference type="ChEBI" id="CHEBI:28938"/>
        <dbReference type="ChEBI" id="CHEBI:35757"/>
        <dbReference type="ChEBI" id="CHEBI:83628"/>
        <dbReference type="EC" id="3.5.1.4"/>
    </reaction>
</comment>